<feature type="chain" id="PRO_5016845056" evidence="1">
    <location>
        <begin position="24"/>
        <end position="173"/>
    </location>
</feature>
<reference evidence="2 3" key="1">
    <citation type="submission" date="2018-06" db="EMBL/GenBank/DDBJ databases">
        <authorList>
            <consortium name="Pathogen Informatics"/>
            <person name="Doyle S."/>
        </authorList>
    </citation>
    <scope>NUCLEOTIDE SEQUENCE [LARGE SCALE GENOMIC DNA]</scope>
    <source>
        <strain evidence="2 3">NCTC12121</strain>
    </source>
</reference>
<name>A0A376D7T8_9GAMM</name>
<keyword evidence="1" id="KW-0732">Signal</keyword>
<dbReference type="AlphaFoldDB" id="A0A376D7T8"/>
<sequence length="173" mass="18266">MLTKNGLIGLGLLAALPMASSYAADTASATAEFTLTNDVGITMTAGPAKTMPASVVKAGTTVATFTVRNTSGSNLKYHLWANKSSGSGNQWFLDDSNLDHYTAGLIFDLKANSSFPTTMTTIAGHKGYTRNTEMLPNSSDTLEIVMATPLTSLTNPILFKTHRITLNATVITS</sequence>
<dbReference type="RefSeq" id="WP_024524431.1">
    <property type="nucleotide sequence ID" value="NZ_CP065626.1"/>
</dbReference>
<evidence type="ECO:0000256" key="1">
    <source>
        <dbReference type="SAM" id="SignalP"/>
    </source>
</evidence>
<gene>
    <name evidence="2" type="ORF">NCTC12121_00576</name>
</gene>
<feature type="signal peptide" evidence="1">
    <location>
        <begin position="1"/>
        <end position="23"/>
    </location>
</feature>
<protein>
    <submittedName>
        <fullName evidence="2">Uncharacterized protein</fullName>
    </submittedName>
</protein>
<dbReference type="EMBL" id="UFXZ01000001">
    <property type="protein sequence ID" value="STC84542.1"/>
    <property type="molecule type" value="Genomic_DNA"/>
</dbReference>
<proteinExistence type="predicted"/>
<dbReference type="Proteomes" id="UP000255248">
    <property type="component" value="Unassembled WGS sequence"/>
</dbReference>
<evidence type="ECO:0000313" key="2">
    <source>
        <dbReference type="EMBL" id="STC84542.1"/>
    </source>
</evidence>
<organism evidence="2 3">
    <name type="scientific">Edwardsiella hoshinae</name>
    <dbReference type="NCBI Taxonomy" id="93378"/>
    <lineage>
        <taxon>Bacteria</taxon>
        <taxon>Pseudomonadati</taxon>
        <taxon>Pseudomonadota</taxon>
        <taxon>Gammaproteobacteria</taxon>
        <taxon>Enterobacterales</taxon>
        <taxon>Hafniaceae</taxon>
        <taxon>Edwardsiella</taxon>
    </lineage>
</organism>
<accession>A0A376D7T8</accession>
<evidence type="ECO:0000313" key="3">
    <source>
        <dbReference type="Proteomes" id="UP000255248"/>
    </source>
</evidence>